<name>A0ABS6BVN7_9CLOT</name>
<dbReference type="EMBL" id="JAHLDV010000042">
    <property type="protein sequence ID" value="MBU3160991.1"/>
    <property type="molecule type" value="Genomic_DNA"/>
</dbReference>
<proteinExistence type="inferred from homology"/>
<evidence type="ECO:0000256" key="1">
    <source>
        <dbReference type="ARBA" id="ARBA00006479"/>
    </source>
</evidence>
<dbReference type="Proteomes" id="UP000776252">
    <property type="component" value="Unassembled WGS sequence"/>
</dbReference>
<dbReference type="RefSeq" id="WP_216150569.1">
    <property type="nucleotide sequence ID" value="NZ_JAHLDV010000042.1"/>
</dbReference>
<evidence type="ECO:0000313" key="3">
    <source>
        <dbReference type="Proteomes" id="UP000776252"/>
    </source>
</evidence>
<comment type="similarity">
    <text evidence="1">Belongs to the ROK (NagC/XylR) family.</text>
</comment>
<dbReference type="PANTHER" id="PTHR18964:SF149">
    <property type="entry name" value="BIFUNCTIONAL UDP-N-ACETYLGLUCOSAMINE 2-EPIMERASE_N-ACETYLMANNOSAMINE KINASE"/>
    <property type="match status" value="1"/>
</dbReference>
<dbReference type="InterPro" id="IPR000600">
    <property type="entry name" value="ROK"/>
</dbReference>
<keyword evidence="3" id="KW-1185">Reference proteome</keyword>
<dbReference type="Pfam" id="PF13412">
    <property type="entry name" value="HTH_24"/>
    <property type="match status" value="1"/>
</dbReference>
<organism evidence="2 3">
    <name type="scientific">Clostridium frigoris</name>
    <dbReference type="NCBI Taxonomy" id="205327"/>
    <lineage>
        <taxon>Bacteria</taxon>
        <taxon>Bacillati</taxon>
        <taxon>Bacillota</taxon>
        <taxon>Clostridia</taxon>
        <taxon>Eubacteriales</taxon>
        <taxon>Clostridiaceae</taxon>
        <taxon>Clostridium</taxon>
    </lineage>
</organism>
<accession>A0ABS6BVN7</accession>
<evidence type="ECO:0000313" key="2">
    <source>
        <dbReference type="EMBL" id="MBU3160991.1"/>
    </source>
</evidence>
<dbReference type="PANTHER" id="PTHR18964">
    <property type="entry name" value="ROK (REPRESSOR, ORF, KINASE) FAMILY"/>
    <property type="match status" value="1"/>
</dbReference>
<protein>
    <submittedName>
        <fullName evidence="2">ROK family transcriptional regulator</fullName>
    </submittedName>
</protein>
<sequence>MKIRKGINMGGIKQKNRVSILNLIRGYGAMPRTDIAKQVELTPASVTIIVNKMIDEGVIKEMGELEENDKRAGRKKILIDINYDIKFVIGISIESEICSIGVANIKGTVINSTSMCITKELEAEETLQIIANQCISLLWKENVAKENILGVGVGIIGPVNSKEGVSKHAYGLWKKEVNVKKILEKQLNINVVVDNNVRTLAIAEMDHEKLQNISNMLFIKGGPGIGSAIVIDREIYSGTHNTAAEIGHTIVEINGETCKCGKVGCLETVASPEAINRKIRGIFSRERAPILYRLCAGDITNLSTNNIMKSSQQGDEEVIKIITKAAIYMALGISNALTIIDPQKLVLYGEMFMNEIFMETLKEELNKNLTDCDLRNIISYSALNDRPIYVGGIALAIREFFFRTGAMN</sequence>
<reference evidence="2 3" key="1">
    <citation type="submission" date="2021-06" db="EMBL/GenBank/DDBJ databases">
        <title>Clostridia strains as spoilage organisms.</title>
        <authorList>
            <person name="Wambui J."/>
            <person name="Stephan R."/>
            <person name="Stevens M.J.A."/>
        </authorList>
    </citation>
    <scope>NUCLEOTIDE SEQUENCE [LARGE SCALE GENOMIC DNA]</scope>
    <source>
        <strain evidence="2 3">DSM 14204</strain>
    </source>
</reference>
<gene>
    <name evidence="2" type="ORF">KPL37_14795</name>
</gene>
<comment type="caution">
    <text evidence="2">The sequence shown here is derived from an EMBL/GenBank/DDBJ whole genome shotgun (WGS) entry which is preliminary data.</text>
</comment>
<dbReference type="Pfam" id="PF00480">
    <property type="entry name" value="ROK"/>
    <property type="match status" value="1"/>
</dbReference>